<dbReference type="SUPFAM" id="SSF53383">
    <property type="entry name" value="PLP-dependent transferases"/>
    <property type="match status" value="1"/>
</dbReference>
<dbReference type="AlphaFoldDB" id="A0A1K1PCJ8"/>
<evidence type="ECO:0000313" key="9">
    <source>
        <dbReference type="Proteomes" id="UP000183461"/>
    </source>
</evidence>
<evidence type="ECO:0000256" key="5">
    <source>
        <dbReference type="ARBA" id="ARBA00022898"/>
    </source>
</evidence>
<dbReference type="Gene3D" id="3.90.1150.10">
    <property type="entry name" value="Aspartate Aminotransferase, domain 1"/>
    <property type="match status" value="1"/>
</dbReference>
<dbReference type="PROSITE" id="PS00105">
    <property type="entry name" value="AA_TRANSFER_CLASS_1"/>
    <property type="match status" value="1"/>
</dbReference>
<dbReference type="PANTHER" id="PTHR46383">
    <property type="entry name" value="ASPARTATE AMINOTRANSFERASE"/>
    <property type="match status" value="1"/>
</dbReference>
<evidence type="ECO:0000259" key="7">
    <source>
        <dbReference type="Pfam" id="PF00155"/>
    </source>
</evidence>
<keyword evidence="5" id="KW-0663">Pyridoxal phosphate</keyword>
<dbReference type="PANTHER" id="PTHR46383:SF3">
    <property type="entry name" value="ASPARTATE AMINOTRANSFERASE-RELATED"/>
    <property type="match status" value="1"/>
</dbReference>
<sequence length="399" mass="44490">MIDYDKVLSDKIKGIKPSGIRKFFDIAGTMDDVISLGVGEPDFNTPWAIRKAAIQVLERKHIIYGPNKGLAPLREAISQTIEKKHGVKYSPDKEIIVTVGGSEAIDLALRGLLDNGDEVLVVEPCFVCYAPLVELAGGVPISVQTKIENNFKLTLDDFKDKVTERTKLLILPFPNNPTGAVMTKEDLEPIADFLRDTNIMVLSDEIYSELTYGRKHFSIIELEGMRERTIYVNGFSKAYAMTGWRLGYVTAPEPIISQISKIHQYGIMCSPFISQNAAVEALTSCDAEVAKMVDEYNIRRRYLVGEFNRLGLTCFNPEGAFYVFPCIKNTGLTSEEFCERLLFEGKVAAVPGSAFGDSGEGYMRISYAYSLKHLMEAISRIEKFLKKLEAEKNEGKNCG</sequence>
<comment type="cofactor">
    <cofactor evidence="1 6">
        <name>pyridoxal 5'-phosphate</name>
        <dbReference type="ChEBI" id="CHEBI:597326"/>
    </cofactor>
</comment>
<evidence type="ECO:0000256" key="4">
    <source>
        <dbReference type="ARBA" id="ARBA00022679"/>
    </source>
</evidence>
<dbReference type="InterPro" id="IPR015422">
    <property type="entry name" value="PyrdxlP-dep_Trfase_small"/>
</dbReference>
<evidence type="ECO:0000256" key="6">
    <source>
        <dbReference type="RuleBase" id="RU000481"/>
    </source>
</evidence>
<dbReference type="Proteomes" id="UP000183461">
    <property type="component" value="Unassembled WGS sequence"/>
</dbReference>
<dbReference type="EC" id="2.6.1.-" evidence="6"/>
<keyword evidence="3 6" id="KW-0032">Aminotransferase</keyword>
<dbReference type="InterPro" id="IPR004839">
    <property type="entry name" value="Aminotransferase_I/II_large"/>
</dbReference>
<dbReference type="InterPro" id="IPR015424">
    <property type="entry name" value="PyrdxlP-dep_Trfase"/>
</dbReference>
<name>A0A1K1PCJ8_RUMFL</name>
<dbReference type="InterPro" id="IPR050596">
    <property type="entry name" value="AspAT/PAT-like"/>
</dbReference>
<organism evidence="8 9">
    <name type="scientific">Ruminococcus flavefaciens</name>
    <dbReference type="NCBI Taxonomy" id="1265"/>
    <lineage>
        <taxon>Bacteria</taxon>
        <taxon>Bacillati</taxon>
        <taxon>Bacillota</taxon>
        <taxon>Clostridia</taxon>
        <taxon>Eubacteriales</taxon>
        <taxon>Oscillospiraceae</taxon>
        <taxon>Ruminococcus</taxon>
    </lineage>
</organism>
<keyword evidence="4 6" id="KW-0808">Transferase</keyword>
<proteinExistence type="inferred from homology"/>
<evidence type="ECO:0000313" key="8">
    <source>
        <dbReference type="EMBL" id="SFW45319.1"/>
    </source>
</evidence>
<dbReference type="CDD" id="cd00609">
    <property type="entry name" value="AAT_like"/>
    <property type="match status" value="1"/>
</dbReference>
<protein>
    <recommendedName>
        <fullName evidence="6">Aminotransferase</fullName>
        <ecNumber evidence="6">2.6.1.-</ecNumber>
    </recommendedName>
</protein>
<dbReference type="GO" id="GO:0030170">
    <property type="term" value="F:pyridoxal phosphate binding"/>
    <property type="evidence" value="ECO:0007669"/>
    <property type="project" value="InterPro"/>
</dbReference>
<reference evidence="8 9" key="1">
    <citation type="submission" date="2016-11" db="EMBL/GenBank/DDBJ databases">
        <authorList>
            <person name="Jaros S."/>
            <person name="Januszkiewicz K."/>
            <person name="Wedrychowicz H."/>
        </authorList>
    </citation>
    <scope>NUCLEOTIDE SEQUENCE [LARGE SCALE GENOMIC DNA]</scope>
    <source>
        <strain evidence="8 9">YL228</strain>
    </source>
</reference>
<evidence type="ECO:0000256" key="3">
    <source>
        <dbReference type="ARBA" id="ARBA00022576"/>
    </source>
</evidence>
<dbReference type="RefSeq" id="WP_177243969.1">
    <property type="nucleotide sequence ID" value="NZ_FPIP01000008.1"/>
</dbReference>
<feature type="domain" description="Aminotransferase class I/classII large" evidence="7">
    <location>
        <begin position="32"/>
        <end position="381"/>
    </location>
</feature>
<dbReference type="InterPro" id="IPR015421">
    <property type="entry name" value="PyrdxlP-dep_Trfase_major"/>
</dbReference>
<dbReference type="FunFam" id="3.40.640.10:FF:000033">
    <property type="entry name" value="Aspartate aminotransferase"/>
    <property type="match status" value="1"/>
</dbReference>
<gene>
    <name evidence="8" type="ORF">SAMN02910280_2647</name>
</gene>
<accession>A0A1K1PCJ8</accession>
<evidence type="ECO:0000256" key="1">
    <source>
        <dbReference type="ARBA" id="ARBA00001933"/>
    </source>
</evidence>
<dbReference type="EMBL" id="FPIP01000008">
    <property type="protein sequence ID" value="SFW45319.1"/>
    <property type="molecule type" value="Genomic_DNA"/>
</dbReference>
<dbReference type="InterPro" id="IPR004838">
    <property type="entry name" value="NHTrfase_class1_PyrdxlP-BS"/>
</dbReference>
<comment type="similarity">
    <text evidence="2 6">Belongs to the class-I pyridoxal-phosphate-dependent aminotransferase family.</text>
</comment>
<dbReference type="GO" id="GO:0006520">
    <property type="term" value="P:amino acid metabolic process"/>
    <property type="evidence" value="ECO:0007669"/>
    <property type="project" value="InterPro"/>
</dbReference>
<dbReference type="Pfam" id="PF00155">
    <property type="entry name" value="Aminotran_1_2"/>
    <property type="match status" value="1"/>
</dbReference>
<evidence type="ECO:0000256" key="2">
    <source>
        <dbReference type="ARBA" id="ARBA00007441"/>
    </source>
</evidence>
<dbReference type="GO" id="GO:0008483">
    <property type="term" value="F:transaminase activity"/>
    <property type="evidence" value="ECO:0007669"/>
    <property type="project" value="UniProtKB-KW"/>
</dbReference>
<dbReference type="Gene3D" id="3.40.640.10">
    <property type="entry name" value="Type I PLP-dependent aspartate aminotransferase-like (Major domain)"/>
    <property type="match status" value="1"/>
</dbReference>